<dbReference type="OrthoDB" id="27092at2"/>
<gene>
    <name evidence="2" type="ORF">ATK86_0548</name>
</gene>
<dbReference type="Gene3D" id="3.40.50.1820">
    <property type="entry name" value="alpha/beta hydrolase"/>
    <property type="match status" value="1"/>
</dbReference>
<dbReference type="PANTHER" id="PTHR43689:SF8">
    <property type="entry name" value="ALPHA_BETA-HYDROLASES SUPERFAMILY PROTEIN"/>
    <property type="match status" value="1"/>
</dbReference>
<evidence type="ECO:0000259" key="1">
    <source>
        <dbReference type="Pfam" id="PF12697"/>
    </source>
</evidence>
<name>A0A2N3WXF3_9NOCA</name>
<dbReference type="InterPro" id="IPR000073">
    <property type="entry name" value="AB_hydrolase_1"/>
</dbReference>
<dbReference type="EMBL" id="PJMW01000001">
    <property type="protein sequence ID" value="PKV98528.1"/>
    <property type="molecule type" value="Genomic_DNA"/>
</dbReference>
<reference evidence="2 3" key="1">
    <citation type="submission" date="2017-12" db="EMBL/GenBank/DDBJ databases">
        <title>Sequencing the genomes of 1000 Actinobacteria strains.</title>
        <authorList>
            <person name="Klenk H.-P."/>
        </authorList>
    </citation>
    <scope>NUCLEOTIDE SEQUENCE [LARGE SCALE GENOMIC DNA]</scope>
    <source>
        <strain evidence="2 3">DSM 44489</strain>
    </source>
</reference>
<dbReference type="SUPFAM" id="SSF53474">
    <property type="entry name" value="alpha/beta-Hydrolases"/>
    <property type="match status" value="1"/>
</dbReference>
<dbReference type="RefSeq" id="WP_101462975.1">
    <property type="nucleotide sequence ID" value="NZ_PJMW01000001.1"/>
</dbReference>
<organism evidence="2 3">
    <name type="scientific">Nocardia fluminea</name>
    <dbReference type="NCBI Taxonomy" id="134984"/>
    <lineage>
        <taxon>Bacteria</taxon>
        <taxon>Bacillati</taxon>
        <taxon>Actinomycetota</taxon>
        <taxon>Actinomycetes</taxon>
        <taxon>Mycobacteriales</taxon>
        <taxon>Nocardiaceae</taxon>
        <taxon>Nocardia</taxon>
    </lineage>
</organism>
<comment type="caution">
    <text evidence="2">The sequence shown here is derived from an EMBL/GenBank/DDBJ whole genome shotgun (WGS) entry which is preliminary data.</text>
</comment>
<proteinExistence type="predicted"/>
<keyword evidence="3" id="KW-1185">Reference proteome</keyword>
<dbReference type="Proteomes" id="UP000233766">
    <property type="component" value="Unassembled WGS sequence"/>
</dbReference>
<dbReference type="Pfam" id="PF12697">
    <property type="entry name" value="Abhydrolase_6"/>
    <property type="match status" value="1"/>
</dbReference>
<evidence type="ECO:0000313" key="3">
    <source>
        <dbReference type="Proteomes" id="UP000233766"/>
    </source>
</evidence>
<dbReference type="AlphaFoldDB" id="A0A2N3WXF3"/>
<dbReference type="GO" id="GO:0003824">
    <property type="term" value="F:catalytic activity"/>
    <property type="evidence" value="ECO:0007669"/>
    <property type="project" value="UniProtKB-ARBA"/>
</dbReference>
<protein>
    <submittedName>
        <fullName evidence="2">Pimeloyl-ACP methyl ester carboxylesterase</fullName>
    </submittedName>
</protein>
<evidence type="ECO:0000313" key="2">
    <source>
        <dbReference type="EMBL" id="PKV98528.1"/>
    </source>
</evidence>
<accession>A0A2N3WXF3</accession>
<dbReference type="InterPro" id="IPR029058">
    <property type="entry name" value="AB_hydrolase_fold"/>
</dbReference>
<sequence>MSSGKSSLVLFHGVTMSAAAWDGVVPRLTDHHDVVAPTALGHRGGPAALDRPVKVRDIVDAAERMLDERGIAKAHLAGNSLGGWMAIELALRGRALSVCALSPAGFWDGGGHGQTAAVAKLRRMVALVRLTRPIQPLALRSAVIRRLSMRDIACHADRLTPAQALAATTDLLGCAVTDDVLGTEEQIASVPELPCPITLAWSEKDAILPPSVNGRIAQERFPQARFEILRGVGHVPMIDDPQLVAATILATTGAVPVITNVRAPSSDADR</sequence>
<feature type="domain" description="AB hydrolase-1" evidence="1">
    <location>
        <begin position="8"/>
        <end position="246"/>
    </location>
</feature>
<dbReference type="PANTHER" id="PTHR43689">
    <property type="entry name" value="HYDROLASE"/>
    <property type="match status" value="1"/>
</dbReference>